<feature type="transmembrane region" description="Helical" evidence="1">
    <location>
        <begin position="249"/>
        <end position="271"/>
    </location>
</feature>
<protein>
    <recommendedName>
        <fullName evidence="4">Glycosyltransferase RgtA/B/C/D-like domain-containing protein</fullName>
    </recommendedName>
</protein>
<feature type="transmembrane region" description="Helical" evidence="1">
    <location>
        <begin position="335"/>
        <end position="357"/>
    </location>
</feature>
<keyword evidence="1" id="KW-1133">Transmembrane helix</keyword>
<evidence type="ECO:0000256" key="1">
    <source>
        <dbReference type="SAM" id="Phobius"/>
    </source>
</evidence>
<feature type="transmembrane region" description="Helical" evidence="1">
    <location>
        <begin position="202"/>
        <end position="222"/>
    </location>
</feature>
<evidence type="ECO:0008006" key="4">
    <source>
        <dbReference type="Google" id="ProtNLM"/>
    </source>
</evidence>
<accession>A0ABT2NQM2</accession>
<sequence>MDAAARKLPAICALSAAGGFLLWQVLAFVRAGVFEYPLDDVYIHLAMAEGIMGGTYGINPGEPASAASSVLYPLLLLPFPGTAVQRMLPLVWNFAALLALAGLFGGLIARSGVSRGWALYLALIAPFALNMPGVAALGMEHSLHALATLVLLIGLWRFLQTGEIGAALVLGAVLGPMFRFEGMAFSLLAAAVVFLGGRRRAGILIALGVVIPQVLFAAFLVVQGLDPVPSSVLAKFGGRRGGFNPATRFMANALETGGAAIFSAFLLTGLVQVMPWVRAHDRLPAIMATVWIAVATHLFLGTVGWLGRYEHYLMVMLGAVLVLAMPHVGRAGRVVVMAAALCAAVYYTYIAVASYTWNPRAIHLQQAQMARLVDELPREPVAVHDIGWVAWARDAQVLDLWGLASAEARRARMGAKDGQPEPEWAARLIRAHGIRYAMIYDDWIDDGIGHDWIRVAEVEMTNPRGKIGGYRVSVYATDPGFAPDLRAAIERFRAGMPEGVLVRNVGG</sequence>
<organism evidence="2 3">
    <name type="scientific">Albidovulum sediminis</name>
    <dbReference type="NCBI Taxonomy" id="3066345"/>
    <lineage>
        <taxon>Bacteria</taxon>
        <taxon>Pseudomonadati</taxon>
        <taxon>Pseudomonadota</taxon>
        <taxon>Alphaproteobacteria</taxon>
        <taxon>Rhodobacterales</taxon>
        <taxon>Paracoccaceae</taxon>
        <taxon>Albidovulum</taxon>
    </lineage>
</organism>
<feature type="transmembrane region" description="Helical" evidence="1">
    <location>
        <begin position="165"/>
        <end position="195"/>
    </location>
</feature>
<feature type="transmembrane region" description="Helical" evidence="1">
    <location>
        <begin position="117"/>
        <end position="136"/>
    </location>
</feature>
<keyword evidence="1" id="KW-0472">Membrane</keyword>
<evidence type="ECO:0000313" key="3">
    <source>
        <dbReference type="Proteomes" id="UP001205601"/>
    </source>
</evidence>
<name>A0ABT2NQM2_9RHOB</name>
<feature type="transmembrane region" description="Helical" evidence="1">
    <location>
        <begin position="283"/>
        <end position="305"/>
    </location>
</feature>
<dbReference type="Proteomes" id="UP001205601">
    <property type="component" value="Unassembled WGS sequence"/>
</dbReference>
<keyword evidence="3" id="KW-1185">Reference proteome</keyword>
<gene>
    <name evidence="2" type="ORF">N5I32_12745</name>
</gene>
<proteinExistence type="predicted"/>
<comment type="caution">
    <text evidence="2">The sequence shown here is derived from an EMBL/GenBank/DDBJ whole genome shotgun (WGS) entry which is preliminary data.</text>
</comment>
<feature type="transmembrane region" description="Helical" evidence="1">
    <location>
        <begin position="311"/>
        <end position="328"/>
    </location>
</feature>
<reference evidence="3" key="1">
    <citation type="submission" date="2023-07" db="EMBL/GenBank/DDBJ databases">
        <title>Defluviimonas sediminis sp. nov., isolated from mangrove sediment.</title>
        <authorList>
            <person name="Liu L."/>
            <person name="Li J."/>
            <person name="Huang Y."/>
            <person name="Pan J."/>
            <person name="Li M."/>
        </authorList>
    </citation>
    <scope>NUCLEOTIDE SEQUENCE [LARGE SCALE GENOMIC DNA]</scope>
    <source>
        <strain evidence="3">FT324</strain>
    </source>
</reference>
<feature type="transmembrane region" description="Helical" evidence="1">
    <location>
        <begin position="90"/>
        <end position="111"/>
    </location>
</feature>
<keyword evidence="1" id="KW-0812">Transmembrane</keyword>
<dbReference type="EMBL" id="JAOCQF010000002">
    <property type="protein sequence ID" value="MCT8330388.1"/>
    <property type="molecule type" value="Genomic_DNA"/>
</dbReference>
<evidence type="ECO:0000313" key="2">
    <source>
        <dbReference type="EMBL" id="MCT8330388.1"/>
    </source>
</evidence>